<evidence type="ECO:0000313" key="1">
    <source>
        <dbReference type="EMBL" id="KMT07926.1"/>
    </source>
</evidence>
<evidence type="ECO:0000313" key="2">
    <source>
        <dbReference type="Proteomes" id="UP000035740"/>
    </source>
</evidence>
<protein>
    <submittedName>
        <fullName evidence="1">Uncharacterized protein</fullName>
    </submittedName>
</protein>
<keyword evidence="2" id="KW-1185">Reference proteome</keyword>
<proteinExistence type="predicted"/>
<name>A0A0J8EXH1_BETVV</name>
<dbReference type="EMBL" id="KQ090130">
    <property type="protein sequence ID" value="KMT07926.1"/>
    <property type="molecule type" value="Genomic_DNA"/>
</dbReference>
<organism evidence="1 2">
    <name type="scientific">Beta vulgaris subsp. vulgaris</name>
    <name type="common">Beet</name>
    <dbReference type="NCBI Taxonomy" id="3555"/>
    <lineage>
        <taxon>Eukaryota</taxon>
        <taxon>Viridiplantae</taxon>
        <taxon>Streptophyta</taxon>
        <taxon>Embryophyta</taxon>
        <taxon>Tracheophyta</taxon>
        <taxon>Spermatophyta</taxon>
        <taxon>Magnoliopsida</taxon>
        <taxon>eudicotyledons</taxon>
        <taxon>Gunneridae</taxon>
        <taxon>Pentapetalae</taxon>
        <taxon>Caryophyllales</taxon>
        <taxon>Chenopodiaceae</taxon>
        <taxon>Betoideae</taxon>
        <taxon>Beta</taxon>
    </lineage>
</organism>
<sequence>MHLQQRKQQHTKDKKIQVKYKDKKINGYLLLLFLALG</sequence>
<reference evidence="1 2" key="1">
    <citation type="journal article" date="2014" name="Nature">
        <title>The genome of the recently domesticated crop plant sugar beet (Beta vulgaris).</title>
        <authorList>
            <person name="Dohm J.C."/>
            <person name="Minoche A.E."/>
            <person name="Holtgrawe D."/>
            <person name="Capella-Gutierrez S."/>
            <person name="Zakrzewski F."/>
            <person name="Tafer H."/>
            <person name="Rupp O."/>
            <person name="Sorensen T.R."/>
            <person name="Stracke R."/>
            <person name="Reinhardt R."/>
            <person name="Goesmann A."/>
            <person name="Kraft T."/>
            <person name="Schulz B."/>
            <person name="Stadler P.F."/>
            <person name="Schmidt T."/>
            <person name="Gabaldon T."/>
            <person name="Lehrach H."/>
            <person name="Weisshaar B."/>
            <person name="Himmelbauer H."/>
        </authorList>
    </citation>
    <scope>NUCLEOTIDE SEQUENCE [LARGE SCALE GENOMIC DNA]</scope>
    <source>
        <tissue evidence="1">Taproot</tissue>
    </source>
</reference>
<dbReference type="Gramene" id="KMT07926">
    <property type="protein sequence ID" value="KMT07926"/>
    <property type="gene ID" value="BVRB_6g145300"/>
</dbReference>
<dbReference type="AlphaFoldDB" id="A0A0J8EXH1"/>
<gene>
    <name evidence="1" type="ORF">BVRB_6g145300</name>
</gene>
<dbReference type="ExpressionAtlas" id="A0A0J8EXH1">
    <property type="expression patterns" value="baseline"/>
</dbReference>
<dbReference type="Proteomes" id="UP000035740">
    <property type="component" value="Chromosome 6"/>
</dbReference>
<accession>A0A0J8EXH1</accession>